<dbReference type="SUPFAM" id="SSF52540">
    <property type="entry name" value="P-loop containing nucleoside triphosphate hydrolases"/>
    <property type="match status" value="1"/>
</dbReference>
<dbReference type="PANTHER" id="PTHR10799">
    <property type="entry name" value="SNF2/RAD54 HELICASE FAMILY"/>
    <property type="match status" value="1"/>
</dbReference>
<evidence type="ECO:0000313" key="3">
    <source>
        <dbReference type="EMBL" id="MEQ2159283.1"/>
    </source>
</evidence>
<dbReference type="PROSITE" id="PS51192">
    <property type="entry name" value="HELICASE_ATP_BIND_1"/>
    <property type="match status" value="1"/>
</dbReference>
<dbReference type="Proteomes" id="UP001476798">
    <property type="component" value="Unassembled WGS sequence"/>
</dbReference>
<proteinExistence type="inferred from homology"/>
<evidence type="ECO:0000313" key="4">
    <source>
        <dbReference type="Proteomes" id="UP001476798"/>
    </source>
</evidence>
<reference evidence="3 4" key="1">
    <citation type="submission" date="2021-06" db="EMBL/GenBank/DDBJ databases">
        <authorList>
            <person name="Palmer J.M."/>
        </authorList>
    </citation>
    <scope>NUCLEOTIDE SEQUENCE [LARGE SCALE GENOMIC DNA]</scope>
    <source>
        <strain evidence="3 4">GA_2019</strain>
        <tissue evidence="3">Muscle</tissue>
    </source>
</reference>
<gene>
    <name evidence="3" type="primary">SMARCA4_4</name>
    <name evidence="3" type="ORF">GOODEAATRI_021301</name>
</gene>
<evidence type="ECO:0000256" key="1">
    <source>
        <dbReference type="ARBA" id="ARBA00007025"/>
    </source>
</evidence>
<dbReference type="InterPro" id="IPR014001">
    <property type="entry name" value="Helicase_ATP-bd"/>
</dbReference>
<comment type="caution">
    <text evidence="3">The sequence shown here is derived from an EMBL/GenBank/DDBJ whole genome shotgun (WGS) entry which is preliminary data.</text>
</comment>
<feature type="non-terminal residue" evidence="3">
    <location>
        <position position="1"/>
    </location>
</feature>
<protein>
    <submittedName>
        <fullName evidence="3">Transcription activator BRG1</fullName>
    </submittedName>
</protein>
<dbReference type="EMBL" id="JAHRIO010002063">
    <property type="protein sequence ID" value="MEQ2159283.1"/>
    <property type="molecule type" value="Genomic_DNA"/>
</dbReference>
<dbReference type="Pfam" id="PF00176">
    <property type="entry name" value="SNF2-rel_dom"/>
    <property type="match status" value="1"/>
</dbReference>
<keyword evidence="4" id="KW-1185">Reference proteome</keyword>
<accession>A0ABV0MLG7</accession>
<evidence type="ECO:0000259" key="2">
    <source>
        <dbReference type="PROSITE" id="PS51192"/>
    </source>
</evidence>
<feature type="domain" description="Helicase ATP-binding" evidence="2">
    <location>
        <begin position="70"/>
        <end position="117"/>
    </location>
</feature>
<comment type="similarity">
    <text evidence="1">Belongs to the SNF2/RAD54 helicase family.</text>
</comment>
<dbReference type="InterPro" id="IPR038718">
    <property type="entry name" value="SNF2-like_sf"/>
</dbReference>
<dbReference type="InterPro" id="IPR027417">
    <property type="entry name" value="P-loop_NTPase"/>
</dbReference>
<sequence length="117" mass="12908">HAKQDVDDEYGSANFNRGLQSYYAVAHAVTEKVEKQSSLMVNGMLKQYQVSSSNSNTVVPCAIKGLEWLVSLYNNNLNGILADEMGLGKTIQTIALITYLMELKRINGPFLIIVPLS</sequence>
<dbReference type="Gene3D" id="3.40.50.10810">
    <property type="entry name" value="Tandem AAA-ATPase domain"/>
    <property type="match status" value="1"/>
</dbReference>
<dbReference type="InterPro" id="IPR000330">
    <property type="entry name" value="SNF2_N"/>
</dbReference>
<name>A0ABV0MLG7_9TELE</name>
<organism evidence="3 4">
    <name type="scientific">Goodea atripinnis</name>
    <dbReference type="NCBI Taxonomy" id="208336"/>
    <lineage>
        <taxon>Eukaryota</taxon>
        <taxon>Metazoa</taxon>
        <taxon>Chordata</taxon>
        <taxon>Craniata</taxon>
        <taxon>Vertebrata</taxon>
        <taxon>Euteleostomi</taxon>
        <taxon>Actinopterygii</taxon>
        <taxon>Neopterygii</taxon>
        <taxon>Teleostei</taxon>
        <taxon>Neoteleostei</taxon>
        <taxon>Acanthomorphata</taxon>
        <taxon>Ovalentaria</taxon>
        <taxon>Atherinomorphae</taxon>
        <taxon>Cyprinodontiformes</taxon>
        <taxon>Goodeidae</taxon>
        <taxon>Goodea</taxon>
    </lineage>
</organism>